<organism evidence="2 3">
    <name type="scientific">Megalurothrips usitatus</name>
    <name type="common">bean blossom thrips</name>
    <dbReference type="NCBI Taxonomy" id="439358"/>
    <lineage>
        <taxon>Eukaryota</taxon>
        <taxon>Metazoa</taxon>
        <taxon>Ecdysozoa</taxon>
        <taxon>Arthropoda</taxon>
        <taxon>Hexapoda</taxon>
        <taxon>Insecta</taxon>
        <taxon>Pterygota</taxon>
        <taxon>Neoptera</taxon>
        <taxon>Paraneoptera</taxon>
        <taxon>Thysanoptera</taxon>
        <taxon>Terebrantia</taxon>
        <taxon>Thripoidea</taxon>
        <taxon>Thripidae</taxon>
        <taxon>Megalurothrips</taxon>
    </lineage>
</organism>
<feature type="compositionally biased region" description="Basic residues" evidence="1">
    <location>
        <begin position="416"/>
        <end position="429"/>
    </location>
</feature>
<dbReference type="Proteomes" id="UP001075354">
    <property type="component" value="Unassembled WGS sequence"/>
</dbReference>
<feature type="compositionally biased region" description="Polar residues" evidence="1">
    <location>
        <begin position="474"/>
        <end position="484"/>
    </location>
</feature>
<protein>
    <submittedName>
        <fullName evidence="2">Uncharacterized protein</fullName>
    </submittedName>
</protein>
<gene>
    <name evidence="2" type="ORF">ONE63_011544</name>
</gene>
<feature type="compositionally biased region" description="Basic and acidic residues" evidence="1">
    <location>
        <begin position="398"/>
        <end position="415"/>
    </location>
</feature>
<dbReference type="EMBL" id="JAPTSV010000871">
    <property type="protein sequence ID" value="KAJ1518840.1"/>
    <property type="molecule type" value="Genomic_DNA"/>
</dbReference>
<proteinExistence type="predicted"/>
<evidence type="ECO:0000313" key="2">
    <source>
        <dbReference type="EMBL" id="KAJ1518840.1"/>
    </source>
</evidence>
<name>A0AAV7X1J9_9NEOP</name>
<comment type="caution">
    <text evidence="2">The sequence shown here is derived from an EMBL/GenBank/DDBJ whole genome shotgun (WGS) entry which is preliminary data.</text>
</comment>
<feature type="compositionally biased region" description="Basic and acidic residues" evidence="1">
    <location>
        <begin position="380"/>
        <end position="391"/>
    </location>
</feature>
<evidence type="ECO:0000256" key="1">
    <source>
        <dbReference type="SAM" id="MobiDB-lite"/>
    </source>
</evidence>
<keyword evidence="3" id="KW-1185">Reference proteome</keyword>
<feature type="region of interest" description="Disordered" evidence="1">
    <location>
        <begin position="348"/>
        <end position="484"/>
    </location>
</feature>
<evidence type="ECO:0000313" key="3">
    <source>
        <dbReference type="Proteomes" id="UP001075354"/>
    </source>
</evidence>
<dbReference type="AlphaFoldDB" id="A0AAV7X1J9"/>
<feature type="compositionally biased region" description="Acidic residues" evidence="1">
    <location>
        <begin position="254"/>
        <end position="284"/>
    </location>
</feature>
<feature type="region of interest" description="Disordered" evidence="1">
    <location>
        <begin position="246"/>
        <end position="286"/>
    </location>
</feature>
<feature type="compositionally biased region" description="Acidic residues" evidence="1">
    <location>
        <begin position="359"/>
        <end position="373"/>
    </location>
</feature>
<sequence length="776" mass="86388">MQADDDAIFSKVSSKKVYYPQEDFIVNMSSKEWTVIKPKKTVYKKKKRQGIRNKEGLGFTKVSVDGVPDLRHKYVEIKDLKCKECKAQGSAYIATKPDKGMPAILHLRVNNTQNVPHEKKRYCFRPERERIGPDIVNKSVTEYLKTNAKTKVSDGVSGPTLYSTDVLRKVKQEEREKIYKSLDTLNELAWASRQITDQRSLLAEAGAHSHRHCCRNNGLNNSGDLTPAESARRALNAIVSCTDLTDMDAATVEEPSDGDYGTEDEDADDENGPDDESDAEDDTSEDLKEILSKLRSPFPTGVSASVEGYYNEMKNNIFKNETLPIDIDMFVGIHLAGIGGHMAISSTELTQTSSSDEGASNEETGEETTELDFLENWRVVSEDMRETDKKTATPKSKAKGETAADTAKKSKDIRSRGKVKTPASHRKPKSKNETPAADLMKSENRPPAEDTLAEDHHKSEQKSGEKENRRSYHKNTNSSKYLSTHPQIELETLDVLNPPKDYLLRNGNLTGFHETEKECKVQTEWRCPQGHLDVTYNVMLDVNSKTLERVGFQNLKAAIIAHVTSEEKDCQTENCKEKSKGTLQINETVFIDTGFLQDEGESKGPQIELTKIQINMTIGGRKFMLVGLVVHKPQHYQAYARRLKRVGGSHRRENSSSGTSQKLVAGNPSLIRLNGIDGAAKRAGNAVRVTGNGGVKRIHIAVANSMFSDCPGRARQNKSICDDLNFGNNKTGLRFAGVTCKFLEFRAVLDVNLMSCKISVSFINNRVTRLNVLCAS</sequence>
<feature type="compositionally biased region" description="Basic and acidic residues" evidence="1">
    <location>
        <begin position="440"/>
        <end position="470"/>
    </location>
</feature>
<reference evidence="2" key="1">
    <citation type="submission" date="2022-12" db="EMBL/GenBank/DDBJ databases">
        <title>Chromosome-level genome assembly of the bean flower thrips Megalurothrips usitatus.</title>
        <authorList>
            <person name="Ma L."/>
            <person name="Liu Q."/>
            <person name="Li H."/>
            <person name="Cai W."/>
        </authorList>
    </citation>
    <scope>NUCLEOTIDE SEQUENCE</scope>
    <source>
        <strain evidence="2">Cailab_2022a</strain>
    </source>
</reference>
<accession>A0AAV7X1J9</accession>
<feature type="compositionally biased region" description="Polar residues" evidence="1">
    <location>
        <begin position="348"/>
        <end position="358"/>
    </location>
</feature>